<dbReference type="InterPro" id="IPR012373">
    <property type="entry name" value="Ferrdict_sens_TM"/>
</dbReference>
<reference evidence="3 4" key="1">
    <citation type="submission" date="2019-08" db="EMBL/GenBank/DDBJ databases">
        <authorList>
            <person name="Grouzdev D."/>
            <person name="Tikhonova E."/>
            <person name="Kravchenko I."/>
        </authorList>
    </citation>
    <scope>NUCLEOTIDE SEQUENCE [LARGE SCALE GENOMIC DNA]</scope>
    <source>
        <strain evidence="3 4">59b</strain>
    </source>
</reference>
<dbReference type="Proteomes" id="UP000324927">
    <property type="component" value="Unassembled WGS sequence"/>
</dbReference>
<name>A0A5A9GE87_AZOLI</name>
<evidence type="ECO:0000313" key="3">
    <source>
        <dbReference type="EMBL" id="KAA0592753.1"/>
    </source>
</evidence>
<dbReference type="Gene3D" id="2.60.120.1440">
    <property type="match status" value="1"/>
</dbReference>
<dbReference type="GO" id="GO:0016989">
    <property type="term" value="F:sigma factor antagonist activity"/>
    <property type="evidence" value="ECO:0007669"/>
    <property type="project" value="TreeGrafter"/>
</dbReference>
<dbReference type="PANTHER" id="PTHR30273:SF2">
    <property type="entry name" value="PROTEIN FECR"/>
    <property type="match status" value="1"/>
</dbReference>
<protein>
    <submittedName>
        <fullName evidence="3">DUF4880 domain-containing protein</fullName>
    </submittedName>
</protein>
<sequence>MSAKTRNTTDDAIAEEAARWVVALTADSAAEREQARAGFERWQKEDRRHAEAAAGMEHLVEQLQRMRAGGTTRPARAALNAALASGRRTRSRRPVAALAIVLALGLPGWLAVRAYPPAELMAALTADAHTGTGEWASRTLADNTRLTLGSGSAVDLRFDESRRTVELLRGEIFVDVAPDASRPFVVETPQGRMRALGTRFSVSRETDRGEDATVLTVVESKVSVEIPALPDRLVVQAGQRLRLTAAGPGPVTAVDVRSVEGAWRFRQLVVQGEPLPDVLERLSRYRRGLIHFDRAALQSYTVSAVLPLDDTDRALSLLTASFPAIRVRTLTPWVVLVDAPGHP</sequence>
<evidence type="ECO:0000256" key="1">
    <source>
        <dbReference type="SAM" id="Phobius"/>
    </source>
</evidence>
<proteinExistence type="predicted"/>
<evidence type="ECO:0000259" key="2">
    <source>
        <dbReference type="Pfam" id="PF04773"/>
    </source>
</evidence>
<evidence type="ECO:0000313" key="4">
    <source>
        <dbReference type="Proteomes" id="UP000324927"/>
    </source>
</evidence>
<gene>
    <name evidence="3" type="ORF">FZ942_26770</name>
</gene>
<dbReference type="OrthoDB" id="1098280at2"/>
<feature type="transmembrane region" description="Helical" evidence="1">
    <location>
        <begin position="95"/>
        <end position="112"/>
    </location>
</feature>
<dbReference type="InterPro" id="IPR006860">
    <property type="entry name" value="FecR"/>
</dbReference>
<keyword evidence="1" id="KW-0812">Transmembrane</keyword>
<keyword evidence="1" id="KW-0472">Membrane</keyword>
<dbReference type="AlphaFoldDB" id="A0A5A9GE87"/>
<dbReference type="Pfam" id="PF04773">
    <property type="entry name" value="FecR"/>
    <property type="match status" value="1"/>
</dbReference>
<dbReference type="EMBL" id="VTTN01000014">
    <property type="protein sequence ID" value="KAA0592753.1"/>
    <property type="molecule type" value="Genomic_DNA"/>
</dbReference>
<accession>A0A5A9GE87</accession>
<keyword evidence="4" id="KW-1185">Reference proteome</keyword>
<organism evidence="3 4">
    <name type="scientific">Azospirillum lipoferum</name>
    <dbReference type="NCBI Taxonomy" id="193"/>
    <lineage>
        <taxon>Bacteria</taxon>
        <taxon>Pseudomonadati</taxon>
        <taxon>Pseudomonadota</taxon>
        <taxon>Alphaproteobacteria</taxon>
        <taxon>Rhodospirillales</taxon>
        <taxon>Azospirillaceae</taxon>
        <taxon>Azospirillum</taxon>
    </lineage>
</organism>
<dbReference type="RefSeq" id="WP_149234120.1">
    <property type="nucleotide sequence ID" value="NZ_JALJXJ010000017.1"/>
</dbReference>
<comment type="caution">
    <text evidence="3">The sequence shown here is derived from an EMBL/GenBank/DDBJ whole genome shotgun (WGS) entry which is preliminary data.</text>
</comment>
<keyword evidence="1" id="KW-1133">Transmembrane helix</keyword>
<feature type="domain" description="FecR protein" evidence="2">
    <location>
        <begin position="128"/>
        <end position="222"/>
    </location>
</feature>
<dbReference type="PANTHER" id="PTHR30273">
    <property type="entry name" value="PERIPLASMIC SIGNAL SENSOR AND SIGMA FACTOR ACTIVATOR FECR-RELATED"/>
    <property type="match status" value="1"/>
</dbReference>
<dbReference type="PIRSF" id="PIRSF018266">
    <property type="entry name" value="FecR"/>
    <property type="match status" value="1"/>
</dbReference>